<name>A0A7W8HKB6_9BURK</name>
<sequence>MSTPITDEALLAEVRAWLAQHWDRATMQAPCGVLRSPERRAFLEKVLAAGYAVPTWSPEWQGRGLPAEQGRLIERAFAEAGAPGAGQDRINLWANTALAHATPSFKAHIVPALLTEAVGMCLLYSEPGAGSDLAAIRTRADRQGDHFVVNGQKVWTTNGHTADYGMLIARTDWDVPKHRGISFFFLPMKQPGVEVRPLRQVTDEAHFNEVFITDAIAPAENLLGPLNGGWGVLQTALAYERSVMGEGARGPRSGLANPQGDTAMVALAREAGRLADPVIRQDIARVTAYRVLNRLNTARAKADLAQGTSSPIMSLGKLAMSRILHEEARLRTALLGPESLLEGPEHPRAEDANFLTLNAYFTSIGGGTDQIQRNIISERVLGLPREPEVDRDVPFREVRSGTAPRKAG</sequence>
<dbReference type="InterPro" id="IPR009075">
    <property type="entry name" value="AcylCo_DH/oxidase_C"/>
</dbReference>
<dbReference type="InterPro" id="IPR036250">
    <property type="entry name" value="AcylCo_DH-like_C"/>
</dbReference>
<protein>
    <submittedName>
        <fullName evidence="8">Alkylation response protein AidB-like acyl-CoA dehydrogenase</fullName>
    </submittedName>
</protein>
<dbReference type="Gene3D" id="1.20.140.10">
    <property type="entry name" value="Butyryl-CoA Dehydrogenase, subunit A, domain 3"/>
    <property type="match status" value="1"/>
</dbReference>
<dbReference type="PANTHER" id="PTHR43292">
    <property type="entry name" value="ACYL-COA DEHYDROGENASE"/>
    <property type="match status" value="1"/>
</dbReference>
<organism evidence="8 9">
    <name type="scientific">Quisquiliibacterium transsilvanicum</name>
    <dbReference type="NCBI Taxonomy" id="1549638"/>
    <lineage>
        <taxon>Bacteria</taxon>
        <taxon>Pseudomonadati</taxon>
        <taxon>Pseudomonadota</taxon>
        <taxon>Betaproteobacteria</taxon>
        <taxon>Burkholderiales</taxon>
        <taxon>Burkholderiaceae</taxon>
        <taxon>Quisquiliibacterium</taxon>
    </lineage>
</organism>
<dbReference type="Pfam" id="PF00441">
    <property type="entry name" value="Acyl-CoA_dh_1"/>
    <property type="match status" value="1"/>
</dbReference>
<evidence type="ECO:0000256" key="1">
    <source>
        <dbReference type="ARBA" id="ARBA00001974"/>
    </source>
</evidence>
<dbReference type="InterPro" id="IPR052161">
    <property type="entry name" value="Mycobact_Acyl-CoA_DH"/>
</dbReference>
<evidence type="ECO:0000259" key="7">
    <source>
        <dbReference type="Pfam" id="PF02770"/>
    </source>
</evidence>
<dbReference type="EMBL" id="JACHGB010000005">
    <property type="protein sequence ID" value="MBB5272730.1"/>
    <property type="molecule type" value="Genomic_DNA"/>
</dbReference>
<comment type="similarity">
    <text evidence="2">Belongs to the acyl-CoA dehydrogenase family.</text>
</comment>
<keyword evidence="5" id="KW-0560">Oxidoreductase</keyword>
<accession>A0A7W8HKB6</accession>
<dbReference type="SUPFAM" id="SSF56645">
    <property type="entry name" value="Acyl-CoA dehydrogenase NM domain-like"/>
    <property type="match status" value="1"/>
</dbReference>
<dbReference type="PANTHER" id="PTHR43292:SF4">
    <property type="entry name" value="ACYL-COA DEHYDROGENASE FADE34"/>
    <property type="match status" value="1"/>
</dbReference>
<dbReference type="GO" id="GO:0016627">
    <property type="term" value="F:oxidoreductase activity, acting on the CH-CH group of donors"/>
    <property type="evidence" value="ECO:0007669"/>
    <property type="project" value="InterPro"/>
</dbReference>
<dbReference type="InterPro" id="IPR046373">
    <property type="entry name" value="Acyl-CoA_Oxase/DH_mid-dom_sf"/>
</dbReference>
<evidence type="ECO:0000259" key="6">
    <source>
        <dbReference type="Pfam" id="PF00441"/>
    </source>
</evidence>
<feature type="domain" description="Acyl-CoA oxidase/dehydrogenase middle" evidence="7">
    <location>
        <begin position="121"/>
        <end position="201"/>
    </location>
</feature>
<reference evidence="8 9" key="1">
    <citation type="submission" date="2020-08" db="EMBL/GenBank/DDBJ databases">
        <title>Genomic Encyclopedia of Type Strains, Phase IV (KMG-IV): sequencing the most valuable type-strain genomes for metagenomic binning, comparative biology and taxonomic classification.</title>
        <authorList>
            <person name="Goeker M."/>
        </authorList>
    </citation>
    <scope>NUCLEOTIDE SEQUENCE [LARGE SCALE GENOMIC DNA]</scope>
    <source>
        <strain evidence="8 9">DSM 29781</strain>
    </source>
</reference>
<dbReference type="FunFam" id="2.40.110.10:FF:000011">
    <property type="entry name" value="Acyl-CoA dehydrogenase FadE34"/>
    <property type="match status" value="1"/>
</dbReference>
<gene>
    <name evidence="8" type="ORF">HNQ70_002753</name>
</gene>
<evidence type="ECO:0000256" key="5">
    <source>
        <dbReference type="ARBA" id="ARBA00023002"/>
    </source>
</evidence>
<dbReference type="GO" id="GO:0050660">
    <property type="term" value="F:flavin adenine dinucleotide binding"/>
    <property type="evidence" value="ECO:0007669"/>
    <property type="project" value="InterPro"/>
</dbReference>
<comment type="cofactor">
    <cofactor evidence="1">
        <name>FAD</name>
        <dbReference type="ChEBI" id="CHEBI:57692"/>
    </cofactor>
</comment>
<keyword evidence="9" id="KW-1185">Reference proteome</keyword>
<keyword evidence="4" id="KW-0274">FAD</keyword>
<dbReference type="Gene3D" id="1.10.540.10">
    <property type="entry name" value="Acyl-CoA dehydrogenase/oxidase, N-terminal domain"/>
    <property type="match status" value="1"/>
</dbReference>
<dbReference type="GO" id="GO:0005886">
    <property type="term" value="C:plasma membrane"/>
    <property type="evidence" value="ECO:0007669"/>
    <property type="project" value="TreeGrafter"/>
</dbReference>
<dbReference type="Proteomes" id="UP000532440">
    <property type="component" value="Unassembled WGS sequence"/>
</dbReference>
<dbReference type="RefSeq" id="WP_183968534.1">
    <property type="nucleotide sequence ID" value="NZ_BAABEW010000012.1"/>
</dbReference>
<dbReference type="InterPro" id="IPR037069">
    <property type="entry name" value="AcylCoA_DH/ox_N_sf"/>
</dbReference>
<comment type="caution">
    <text evidence="8">The sequence shown here is derived from an EMBL/GenBank/DDBJ whole genome shotgun (WGS) entry which is preliminary data.</text>
</comment>
<dbReference type="Pfam" id="PF02770">
    <property type="entry name" value="Acyl-CoA_dh_M"/>
    <property type="match status" value="1"/>
</dbReference>
<dbReference type="SUPFAM" id="SSF47203">
    <property type="entry name" value="Acyl-CoA dehydrogenase C-terminal domain-like"/>
    <property type="match status" value="1"/>
</dbReference>
<dbReference type="InterPro" id="IPR006091">
    <property type="entry name" value="Acyl-CoA_Oxase/DH_mid-dom"/>
</dbReference>
<evidence type="ECO:0000313" key="9">
    <source>
        <dbReference type="Proteomes" id="UP000532440"/>
    </source>
</evidence>
<evidence type="ECO:0000256" key="4">
    <source>
        <dbReference type="ARBA" id="ARBA00022827"/>
    </source>
</evidence>
<keyword evidence="3" id="KW-0285">Flavoprotein</keyword>
<dbReference type="AlphaFoldDB" id="A0A7W8HKB6"/>
<evidence type="ECO:0000256" key="3">
    <source>
        <dbReference type="ARBA" id="ARBA00022630"/>
    </source>
</evidence>
<feature type="domain" description="Acyl-CoA dehydrogenase/oxidase C-terminal" evidence="6">
    <location>
        <begin position="227"/>
        <end position="381"/>
    </location>
</feature>
<proteinExistence type="inferred from homology"/>
<evidence type="ECO:0000313" key="8">
    <source>
        <dbReference type="EMBL" id="MBB5272730.1"/>
    </source>
</evidence>
<dbReference type="Gene3D" id="2.40.110.10">
    <property type="entry name" value="Butyryl-CoA Dehydrogenase, subunit A, domain 2"/>
    <property type="match status" value="1"/>
</dbReference>
<dbReference type="InterPro" id="IPR009100">
    <property type="entry name" value="AcylCoA_DH/oxidase_NM_dom_sf"/>
</dbReference>
<evidence type="ECO:0000256" key="2">
    <source>
        <dbReference type="ARBA" id="ARBA00009347"/>
    </source>
</evidence>